<feature type="binding site" evidence="4">
    <location>
        <position position="209"/>
    </location>
    <ligand>
        <name>pyruvate</name>
        <dbReference type="ChEBI" id="CHEBI:15361"/>
    </ligand>
</feature>
<evidence type="ECO:0000256" key="4">
    <source>
        <dbReference type="PIRSR" id="PIRSR001365-2"/>
    </source>
</evidence>
<feature type="active site" description="Schiff-base intermediate with substrate" evidence="3">
    <location>
        <position position="169"/>
    </location>
</feature>
<comment type="similarity">
    <text evidence="2">Belongs to the DapA family.</text>
</comment>
<dbReference type="PANTHER" id="PTHR42849:SF1">
    <property type="entry name" value="N-ACETYLNEURAMINATE LYASE"/>
    <property type="match status" value="1"/>
</dbReference>
<accession>H5X4D7</accession>
<dbReference type="CDD" id="cd00408">
    <property type="entry name" value="DHDPS-like"/>
    <property type="match status" value="1"/>
</dbReference>
<evidence type="ECO:0000256" key="1">
    <source>
        <dbReference type="ARBA" id="ARBA00023239"/>
    </source>
</evidence>
<dbReference type="RefSeq" id="WP_009153324.1">
    <property type="nucleotide sequence ID" value="NZ_CM001439.1"/>
</dbReference>
<dbReference type="PIRSF" id="PIRSF001365">
    <property type="entry name" value="DHDPS"/>
    <property type="match status" value="1"/>
</dbReference>
<organism evidence="5 6">
    <name type="scientific">Saccharomonospora marina XMU15</name>
    <dbReference type="NCBI Taxonomy" id="882083"/>
    <lineage>
        <taxon>Bacteria</taxon>
        <taxon>Bacillati</taxon>
        <taxon>Actinomycetota</taxon>
        <taxon>Actinomycetes</taxon>
        <taxon>Pseudonocardiales</taxon>
        <taxon>Pseudonocardiaceae</taxon>
        <taxon>Saccharomonospora</taxon>
    </lineage>
</organism>
<dbReference type="GO" id="GO:0008747">
    <property type="term" value="F:N-acetylneuraminate lyase activity"/>
    <property type="evidence" value="ECO:0007669"/>
    <property type="project" value="TreeGrafter"/>
</dbReference>
<dbReference type="SUPFAM" id="SSF51569">
    <property type="entry name" value="Aldolase"/>
    <property type="match status" value="1"/>
</dbReference>
<dbReference type="Pfam" id="PF00701">
    <property type="entry name" value="DHDPS"/>
    <property type="match status" value="1"/>
</dbReference>
<evidence type="ECO:0000256" key="2">
    <source>
        <dbReference type="PIRNR" id="PIRNR001365"/>
    </source>
</evidence>
<dbReference type="PANTHER" id="PTHR42849">
    <property type="entry name" value="N-ACETYLNEURAMINATE LYASE"/>
    <property type="match status" value="1"/>
</dbReference>
<dbReference type="Proteomes" id="UP000004926">
    <property type="component" value="Chromosome"/>
</dbReference>
<dbReference type="AlphaFoldDB" id="H5X4D7"/>
<dbReference type="PRINTS" id="PR00146">
    <property type="entry name" value="DHPICSNTHASE"/>
</dbReference>
<dbReference type="InterPro" id="IPR013785">
    <property type="entry name" value="Aldolase_TIM"/>
</dbReference>
<dbReference type="InterPro" id="IPR002220">
    <property type="entry name" value="DapA-like"/>
</dbReference>
<dbReference type="GO" id="GO:0005829">
    <property type="term" value="C:cytosol"/>
    <property type="evidence" value="ECO:0007669"/>
    <property type="project" value="TreeGrafter"/>
</dbReference>
<feature type="binding site" evidence="4">
    <location>
        <position position="53"/>
    </location>
    <ligand>
        <name>pyruvate</name>
        <dbReference type="ChEBI" id="CHEBI:15361"/>
    </ligand>
</feature>
<dbReference type="SMART" id="SM01130">
    <property type="entry name" value="DHDPS"/>
    <property type="match status" value="1"/>
</dbReference>
<name>H5X4D7_9PSEU</name>
<dbReference type="eggNOG" id="COG0329">
    <property type="taxonomic scope" value="Bacteria"/>
</dbReference>
<feature type="active site" description="Proton donor/acceptor" evidence="3">
    <location>
        <position position="141"/>
    </location>
</feature>
<gene>
    <name evidence="5" type="ORF">SacmaDRAFT_1668</name>
</gene>
<dbReference type="EMBL" id="CM001439">
    <property type="protein sequence ID" value="EHR49939.1"/>
    <property type="molecule type" value="Genomic_DNA"/>
</dbReference>
<dbReference type="HOGENOM" id="CLU_049343_5_1_11"/>
<dbReference type="Gene3D" id="3.20.20.70">
    <property type="entry name" value="Aldolase class I"/>
    <property type="match status" value="1"/>
</dbReference>
<sequence>MTQELTAPALHGVIPPLVTPLDERGEVDRRSLERVVSDQLDAGVHGVFVGGSTGEIALLDTARRTAAIEVVTATVAGAIPVLAGAVDTGTLRVVEHARQAVRLGADAVVVTTPFYIRPHRDEIVEHFRRVHAAVDAPVIGYDIVSATGSRLTADIVAELADSGLIAGLKDSSGDLASFREILRRTELPAFTGSELLADTAVRLGGAGIVPGLGNVDPHGYVRLYRAVRENDVEAASAEQDRLARLFTITSVADQSRIGLTASVLGAYKAAMALRGLIDHPGTCPPLLPLNEAETRMIADILSDTGLLGS</sequence>
<evidence type="ECO:0000256" key="3">
    <source>
        <dbReference type="PIRSR" id="PIRSR001365-1"/>
    </source>
</evidence>
<dbReference type="GO" id="GO:0019262">
    <property type="term" value="P:N-acetylneuraminate catabolic process"/>
    <property type="evidence" value="ECO:0007669"/>
    <property type="project" value="TreeGrafter"/>
</dbReference>
<protein>
    <submittedName>
        <fullName evidence="5">Dihydrodipicolinate synthase/N-acetylneuraminate lyase</fullName>
    </submittedName>
</protein>
<keyword evidence="1 2" id="KW-0456">Lyase</keyword>
<evidence type="ECO:0000313" key="6">
    <source>
        <dbReference type="Proteomes" id="UP000004926"/>
    </source>
</evidence>
<dbReference type="STRING" id="882083.SacmaDRAFT_1668"/>
<proteinExistence type="inferred from homology"/>
<dbReference type="OrthoDB" id="3175637at2"/>
<reference evidence="5 6" key="1">
    <citation type="journal article" date="2012" name="Stand. Genomic Sci.">
        <title>Genome sequence of the ocean sediment bacterium Saccharomonospora marina type strain (XMU15(T)).</title>
        <authorList>
            <person name="Klenk H.P."/>
            <person name="Lu M."/>
            <person name="Lucas S."/>
            <person name="Lapidus A."/>
            <person name="Copeland A."/>
            <person name="Pitluck S."/>
            <person name="Goodwin L.A."/>
            <person name="Han C."/>
            <person name="Tapia R."/>
            <person name="Brambilla E.M."/>
            <person name="Potter G."/>
            <person name="Land M."/>
            <person name="Ivanova N."/>
            <person name="Rohde M."/>
            <person name="Goker M."/>
            <person name="Detter J.C."/>
            <person name="Li W.J."/>
            <person name="Kyrpides N.C."/>
            <person name="Woyke T."/>
        </authorList>
    </citation>
    <scope>NUCLEOTIDE SEQUENCE [LARGE SCALE GENOMIC DNA]</scope>
    <source>
        <strain evidence="5 6">XMU15</strain>
    </source>
</reference>
<evidence type="ECO:0000313" key="5">
    <source>
        <dbReference type="EMBL" id="EHR49939.1"/>
    </source>
</evidence>
<keyword evidence="6" id="KW-1185">Reference proteome</keyword>